<dbReference type="PANTHER" id="PTHR45969">
    <property type="entry name" value="RING ZINC FINGER PROTEIN-RELATED"/>
    <property type="match status" value="1"/>
</dbReference>
<name>A0AA36MKN0_9DINO</name>
<keyword evidence="1" id="KW-0479">Metal-binding</keyword>
<evidence type="ECO:0000256" key="2">
    <source>
        <dbReference type="ARBA" id="ARBA00022771"/>
    </source>
</evidence>
<organism evidence="8 9">
    <name type="scientific">Effrenium voratum</name>
    <dbReference type="NCBI Taxonomy" id="2562239"/>
    <lineage>
        <taxon>Eukaryota</taxon>
        <taxon>Sar</taxon>
        <taxon>Alveolata</taxon>
        <taxon>Dinophyceae</taxon>
        <taxon>Suessiales</taxon>
        <taxon>Symbiodiniaceae</taxon>
        <taxon>Effrenium</taxon>
    </lineage>
</organism>
<evidence type="ECO:0000256" key="5">
    <source>
        <dbReference type="SAM" id="Coils"/>
    </source>
</evidence>
<dbReference type="GO" id="GO:0016567">
    <property type="term" value="P:protein ubiquitination"/>
    <property type="evidence" value="ECO:0007669"/>
    <property type="project" value="TreeGrafter"/>
</dbReference>
<feature type="compositionally biased region" description="Basic residues" evidence="6">
    <location>
        <begin position="44"/>
        <end position="63"/>
    </location>
</feature>
<dbReference type="Gene3D" id="3.30.40.10">
    <property type="entry name" value="Zinc/RING finger domain, C3HC4 (zinc finger)"/>
    <property type="match status" value="1"/>
</dbReference>
<proteinExistence type="predicted"/>
<dbReference type="InterPro" id="IPR013083">
    <property type="entry name" value="Znf_RING/FYVE/PHD"/>
</dbReference>
<dbReference type="EMBL" id="CAUJNA010000036">
    <property type="protein sequence ID" value="CAJ1370772.1"/>
    <property type="molecule type" value="Genomic_DNA"/>
</dbReference>
<dbReference type="AlphaFoldDB" id="A0AA36MKN0"/>
<feature type="compositionally biased region" description="Basic residues" evidence="6">
    <location>
        <begin position="15"/>
        <end position="33"/>
    </location>
</feature>
<evidence type="ECO:0000313" key="8">
    <source>
        <dbReference type="EMBL" id="CAJ1370772.1"/>
    </source>
</evidence>
<dbReference type="GO" id="GO:0008270">
    <property type="term" value="F:zinc ion binding"/>
    <property type="evidence" value="ECO:0007669"/>
    <property type="project" value="UniProtKB-KW"/>
</dbReference>
<feature type="domain" description="RING-type" evidence="7">
    <location>
        <begin position="143"/>
        <end position="184"/>
    </location>
</feature>
<reference evidence="8" key="1">
    <citation type="submission" date="2023-08" db="EMBL/GenBank/DDBJ databases">
        <authorList>
            <person name="Chen Y."/>
            <person name="Shah S."/>
            <person name="Dougan E. K."/>
            <person name="Thang M."/>
            <person name="Chan C."/>
        </authorList>
    </citation>
    <scope>NUCLEOTIDE SEQUENCE</scope>
</reference>
<feature type="compositionally biased region" description="Low complexity" evidence="6">
    <location>
        <begin position="394"/>
        <end position="403"/>
    </location>
</feature>
<feature type="coiled-coil region" evidence="5">
    <location>
        <begin position="445"/>
        <end position="479"/>
    </location>
</feature>
<keyword evidence="5" id="KW-0175">Coiled coil</keyword>
<dbReference type="SMART" id="SM00184">
    <property type="entry name" value="RING"/>
    <property type="match status" value="1"/>
</dbReference>
<keyword evidence="9" id="KW-1185">Reference proteome</keyword>
<dbReference type="Proteomes" id="UP001178507">
    <property type="component" value="Unassembled WGS sequence"/>
</dbReference>
<accession>A0AA36MKN0</accession>
<evidence type="ECO:0000256" key="4">
    <source>
        <dbReference type="PROSITE-ProRule" id="PRU00175"/>
    </source>
</evidence>
<gene>
    <name evidence="8" type="ORF">EVOR1521_LOCUS1266</name>
</gene>
<feature type="region of interest" description="Disordered" evidence="6">
    <location>
        <begin position="1"/>
        <end position="69"/>
    </location>
</feature>
<dbReference type="CDD" id="cd16448">
    <property type="entry name" value="RING-H2"/>
    <property type="match status" value="1"/>
</dbReference>
<evidence type="ECO:0000313" key="9">
    <source>
        <dbReference type="Proteomes" id="UP001178507"/>
    </source>
</evidence>
<dbReference type="GO" id="GO:0061630">
    <property type="term" value="F:ubiquitin protein ligase activity"/>
    <property type="evidence" value="ECO:0007669"/>
    <property type="project" value="TreeGrafter"/>
</dbReference>
<comment type="caution">
    <text evidence="8">The sequence shown here is derived from an EMBL/GenBank/DDBJ whole genome shotgun (WGS) entry which is preliminary data.</text>
</comment>
<sequence>MDVDVTCRSQCRVSSRSRSRKSGRRARRRRHSSSRSGRSWRSCDRRRRRRHRNRHRTRRRSRDRRREYRPRFASVSPLADPTARLPCGLTSVEVFDLLSREITPNDYELLLRLDKAVAQPVASSASIEALPSIRAADFKGRDCSICLAPFQEDSDVAAMQCKHQFHRGCISRWLSECRKTCPLCGKEASQQSSQRFFSQWPLCSDCWHALTTLTPMVFLELTLAVPVVRLRQNVLPPWRRGLCGQKSPVVSESLLLADTLPATPVLVVASMVSARARHFDTIPGAKQERWVLATGLEFLSRRAMRWAAEMPPPPGSGAQYTAQTQAEPGNDRDSGAYLASARPACLRLSLDGGNLLNPIAVSHALEAMASPASPVPRRDRRAASLTSAHKARSPAKAARPRAQAKAEPRRPARGKARSDLSQSFSSASKAQWAEECSKEDRWDKAWELQEENRSLRALAERLQLQLAAVEESERRYQAELAGVDTETDEEDLC</sequence>
<evidence type="ECO:0000256" key="6">
    <source>
        <dbReference type="SAM" id="MobiDB-lite"/>
    </source>
</evidence>
<dbReference type="PANTHER" id="PTHR45969:SF69">
    <property type="entry name" value="FINGER DOMAIN PROTEIN, PUTATIVE (AFU_ORTHOLOGUE AFUA_3G12190)-RELATED"/>
    <property type="match status" value="1"/>
</dbReference>
<feature type="region of interest" description="Disordered" evidence="6">
    <location>
        <begin position="369"/>
        <end position="438"/>
    </location>
</feature>
<feature type="compositionally biased region" description="Polar residues" evidence="6">
    <location>
        <begin position="318"/>
        <end position="327"/>
    </location>
</feature>
<dbReference type="Pfam" id="PF13639">
    <property type="entry name" value="zf-RING_2"/>
    <property type="match status" value="1"/>
</dbReference>
<evidence type="ECO:0000259" key="7">
    <source>
        <dbReference type="PROSITE" id="PS50089"/>
    </source>
</evidence>
<dbReference type="SUPFAM" id="SSF57850">
    <property type="entry name" value="RING/U-box"/>
    <property type="match status" value="1"/>
</dbReference>
<evidence type="ECO:0000256" key="1">
    <source>
        <dbReference type="ARBA" id="ARBA00022723"/>
    </source>
</evidence>
<keyword evidence="2 4" id="KW-0863">Zinc-finger</keyword>
<feature type="region of interest" description="Disordered" evidence="6">
    <location>
        <begin position="310"/>
        <end position="336"/>
    </location>
</feature>
<protein>
    <recommendedName>
        <fullName evidence="7">RING-type domain-containing protein</fullName>
    </recommendedName>
</protein>
<dbReference type="PROSITE" id="PS50089">
    <property type="entry name" value="ZF_RING_2"/>
    <property type="match status" value="1"/>
</dbReference>
<evidence type="ECO:0000256" key="3">
    <source>
        <dbReference type="ARBA" id="ARBA00022833"/>
    </source>
</evidence>
<keyword evidence="3" id="KW-0862">Zinc</keyword>
<feature type="compositionally biased region" description="Polar residues" evidence="6">
    <location>
        <begin position="419"/>
        <end position="429"/>
    </location>
</feature>
<dbReference type="InterPro" id="IPR001841">
    <property type="entry name" value="Znf_RING"/>
</dbReference>